<proteinExistence type="predicted"/>
<feature type="transmembrane region" description="Helical" evidence="1">
    <location>
        <begin position="12"/>
        <end position="33"/>
    </location>
</feature>
<dbReference type="EMBL" id="JAAQHG020000025">
    <property type="protein sequence ID" value="KAL1584534.1"/>
    <property type="molecule type" value="Genomic_DNA"/>
</dbReference>
<organism evidence="2 3">
    <name type="scientific">Cladosporium halotolerans</name>
    <dbReference type="NCBI Taxonomy" id="1052096"/>
    <lineage>
        <taxon>Eukaryota</taxon>
        <taxon>Fungi</taxon>
        <taxon>Dikarya</taxon>
        <taxon>Ascomycota</taxon>
        <taxon>Pezizomycotina</taxon>
        <taxon>Dothideomycetes</taxon>
        <taxon>Dothideomycetidae</taxon>
        <taxon>Cladosporiales</taxon>
        <taxon>Cladosporiaceae</taxon>
        <taxon>Cladosporium</taxon>
    </lineage>
</organism>
<keyword evidence="1" id="KW-1133">Transmembrane helix</keyword>
<keyword evidence="1" id="KW-0812">Transmembrane</keyword>
<dbReference type="GeneID" id="96008432"/>
<name>A0AB34KHW5_9PEZI</name>
<accession>A0AB34KHW5</accession>
<sequence length="169" mass="18188">MLASILTFNETWKFKVHILQIALIILAITLSIARVTIKNPPASRANTVAITLGLKSLLVIAYQLLTEHTHRFGKWASTKANAILNSLEVVFWLAVLVVTGKTLSGTKGAAAGLSAVVLVLAIALEILSIWVAACSIKVHRRAKMGGSRIAAMPDYAAYPKAAGSMRERR</sequence>
<evidence type="ECO:0000313" key="2">
    <source>
        <dbReference type="EMBL" id="KAL1584534.1"/>
    </source>
</evidence>
<feature type="transmembrane region" description="Helical" evidence="1">
    <location>
        <begin position="110"/>
        <end position="133"/>
    </location>
</feature>
<feature type="transmembrane region" description="Helical" evidence="1">
    <location>
        <begin position="80"/>
        <end position="98"/>
    </location>
</feature>
<dbReference type="RefSeq" id="XP_069227640.1">
    <property type="nucleotide sequence ID" value="XM_069375594.1"/>
</dbReference>
<gene>
    <name evidence="2" type="ORF">WHR41_06989</name>
</gene>
<dbReference type="AlphaFoldDB" id="A0AB34KHW5"/>
<keyword evidence="3" id="KW-1185">Reference proteome</keyword>
<evidence type="ECO:0000256" key="1">
    <source>
        <dbReference type="SAM" id="Phobius"/>
    </source>
</evidence>
<dbReference type="Proteomes" id="UP000803884">
    <property type="component" value="Unassembled WGS sequence"/>
</dbReference>
<reference evidence="2 3" key="1">
    <citation type="journal article" date="2020" name="Microbiol. Resour. Announc.">
        <title>Draft Genome Sequence of a Cladosporium Species Isolated from the Mesophotic Ascidian Didemnum maculosum.</title>
        <authorList>
            <person name="Gioti A."/>
            <person name="Siaperas R."/>
            <person name="Nikolaivits E."/>
            <person name="Le Goff G."/>
            <person name="Ouazzani J."/>
            <person name="Kotoulas G."/>
            <person name="Topakas E."/>
        </authorList>
    </citation>
    <scope>NUCLEOTIDE SEQUENCE [LARGE SCALE GENOMIC DNA]</scope>
    <source>
        <strain evidence="2 3">TM138-S3</strain>
    </source>
</reference>
<comment type="caution">
    <text evidence="2">The sequence shown here is derived from an EMBL/GenBank/DDBJ whole genome shotgun (WGS) entry which is preliminary data.</text>
</comment>
<keyword evidence="1" id="KW-0472">Membrane</keyword>
<evidence type="ECO:0000313" key="3">
    <source>
        <dbReference type="Proteomes" id="UP000803884"/>
    </source>
</evidence>
<protein>
    <submittedName>
        <fullName evidence="2">Uncharacterized protein</fullName>
    </submittedName>
</protein>